<evidence type="ECO:0000313" key="2">
    <source>
        <dbReference type="Proteomes" id="UP000006028"/>
    </source>
</evidence>
<accession>E2ZEP3</accession>
<dbReference type="AlphaFoldDB" id="E2ZEP3"/>
<comment type="caution">
    <text evidence="1">The sequence shown here is derived from an EMBL/GenBank/DDBJ whole genome shotgun (WGS) entry which is preliminary data.</text>
</comment>
<dbReference type="HOGENOM" id="CLU_2787702_0_0_9"/>
<dbReference type="Proteomes" id="UP000006028">
    <property type="component" value="Unassembled WGS sequence"/>
</dbReference>
<sequence length="68" mass="7851">MQKSSSILDELFCIHKSRKNRLLMRESMTLRHFGGQFACFSAKDIYKVWRGGGLYSGWLCGTVYTINL</sequence>
<protein>
    <submittedName>
        <fullName evidence="1">Uncharacterized protein</fullName>
    </submittedName>
</protein>
<dbReference type="EMBL" id="AECU01000014">
    <property type="protein sequence ID" value="EFQ08344.1"/>
    <property type="molecule type" value="Genomic_DNA"/>
</dbReference>
<dbReference type="STRING" id="748224.HMPREF9436_00120"/>
<reference evidence="1 2" key="1">
    <citation type="submission" date="2010-08" db="EMBL/GenBank/DDBJ databases">
        <authorList>
            <person name="Weinstock G."/>
            <person name="Sodergren E."/>
            <person name="Clifton S."/>
            <person name="Fulton L."/>
            <person name="Fulton B."/>
            <person name="Courtney L."/>
            <person name="Fronick C."/>
            <person name="Harrison M."/>
            <person name="Strong C."/>
            <person name="Farmer C."/>
            <person name="Delahaunty K."/>
            <person name="Markovic C."/>
            <person name="Hall O."/>
            <person name="Minx P."/>
            <person name="Tomlinson C."/>
            <person name="Mitreva M."/>
            <person name="Hou S."/>
            <person name="Chen J."/>
            <person name="Wollam A."/>
            <person name="Pepin K.H."/>
            <person name="Johnson M."/>
            <person name="Bhonagiri V."/>
            <person name="Zhang X."/>
            <person name="Suruliraj S."/>
            <person name="Warren W."/>
            <person name="Chinwalla A."/>
            <person name="Mardis E.R."/>
            <person name="Wilson R.K."/>
        </authorList>
    </citation>
    <scope>NUCLEOTIDE SEQUENCE [LARGE SCALE GENOMIC DNA]</scope>
    <source>
        <strain evidence="1 2">KLE1255</strain>
    </source>
</reference>
<name>E2ZEP3_9FIRM</name>
<gene>
    <name evidence="1" type="ORF">HMPREF9436_00120</name>
</gene>
<dbReference type="BioCyc" id="FCF748224-HMP:GTSS-2256-MONOMER"/>
<evidence type="ECO:0000313" key="1">
    <source>
        <dbReference type="EMBL" id="EFQ08344.1"/>
    </source>
</evidence>
<organism evidence="1 2">
    <name type="scientific">Faecalibacterium cf. prausnitzii KLE1255</name>
    <dbReference type="NCBI Taxonomy" id="748224"/>
    <lineage>
        <taxon>Bacteria</taxon>
        <taxon>Bacillati</taxon>
        <taxon>Bacillota</taxon>
        <taxon>Clostridia</taxon>
        <taxon>Eubacteriales</taxon>
        <taxon>Oscillospiraceae</taxon>
        <taxon>Faecalibacterium</taxon>
    </lineage>
</organism>
<proteinExistence type="predicted"/>